<dbReference type="InterPro" id="IPR036736">
    <property type="entry name" value="ACP-like_sf"/>
</dbReference>
<comment type="caution">
    <text evidence="1">The sequence shown here is derived from an EMBL/GenBank/DDBJ whole genome shotgun (WGS) entry which is preliminary data.</text>
</comment>
<dbReference type="Gene3D" id="1.10.1200.10">
    <property type="entry name" value="ACP-like"/>
    <property type="match status" value="1"/>
</dbReference>
<evidence type="ECO:0008006" key="3">
    <source>
        <dbReference type="Google" id="ProtNLM"/>
    </source>
</evidence>
<protein>
    <recommendedName>
        <fullName evidence="3">Carrier domain-containing protein</fullName>
    </recommendedName>
</protein>
<proteinExistence type="predicted"/>
<reference evidence="1 2" key="1">
    <citation type="submission" date="2018-11" db="EMBL/GenBank/DDBJ databases">
        <authorList>
            <person name="Ye M.-Q."/>
            <person name="Du Z.-J."/>
        </authorList>
    </citation>
    <scope>NUCLEOTIDE SEQUENCE [LARGE SCALE GENOMIC DNA]</scope>
    <source>
        <strain evidence="1 2">U0105</strain>
    </source>
</reference>
<dbReference type="Proteomes" id="UP000275281">
    <property type="component" value="Unassembled WGS sequence"/>
</dbReference>
<evidence type="ECO:0000313" key="1">
    <source>
        <dbReference type="EMBL" id="RPJ64975.1"/>
    </source>
</evidence>
<organism evidence="1 2">
    <name type="scientific">Alteromonas sediminis</name>
    <dbReference type="NCBI Taxonomy" id="2259342"/>
    <lineage>
        <taxon>Bacteria</taxon>
        <taxon>Pseudomonadati</taxon>
        <taxon>Pseudomonadota</taxon>
        <taxon>Gammaproteobacteria</taxon>
        <taxon>Alteromonadales</taxon>
        <taxon>Alteromonadaceae</taxon>
        <taxon>Alteromonas/Salinimonas group</taxon>
        <taxon>Alteromonas</taxon>
    </lineage>
</organism>
<dbReference type="OrthoDB" id="7065718at2"/>
<sequence>MSMRETLLSIIEQSFEELNDTREPGNLLSFHPEVALYGANSSLDSVDLVNLLLAIEERIEDELDISFTIANEKALSQKNSPFKTVKSLCDYLQIELAK</sequence>
<gene>
    <name evidence="1" type="ORF">DRW07_16785</name>
</gene>
<keyword evidence="2" id="KW-1185">Reference proteome</keyword>
<name>A0A3N5Y8Z8_9ALTE</name>
<dbReference type="AlphaFoldDB" id="A0A3N5Y8Z8"/>
<dbReference type="EMBL" id="RPOK01000006">
    <property type="protein sequence ID" value="RPJ64975.1"/>
    <property type="molecule type" value="Genomic_DNA"/>
</dbReference>
<accession>A0A3N5Y8Z8</accession>
<evidence type="ECO:0000313" key="2">
    <source>
        <dbReference type="Proteomes" id="UP000275281"/>
    </source>
</evidence>
<dbReference type="RefSeq" id="WP_124029104.1">
    <property type="nucleotide sequence ID" value="NZ_JBHRSN010000013.1"/>
</dbReference>